<evidence type="ECO:0000256" key="6">
    <source>
        <dbReference type="ARBA" id="ARBA00022833"/>
    </source>
</evidence>
<keyword evidence="9" id="KW-0804">Transcription</keyword>
<dbReference type="Pfam" id="PF00105">
    <property type="entry name" value="zf-C4"/>
    <property type="match status" value="1"/>
</dbReference>
<dbReference type="Gene3D" id="3.30.50.10">
    <property type="entry name" value="Erythroid Transcription Factor GATA-1, subunit A"/>
    <property type="match status" value="1"/>
</dbReference>
<dbReference type="SUPFAM" id="SSF47616">
    <property type="entry name" value="GST C-terminal domain-like"/>
    <property type="match status" value="1"/>
</dbReference>
<dbReference type="eggNOG" id="KOG3575">
    <property type="taxonomic scope" value="Eukaryota"/>
</dbReference>
<dbReference type="GO" id="GO:0005737">
    <property type="term" value="C:cytoplasm"/>
    <property type="evidence" value="ECO:0007669"/>
    <property type="project" value="UniProtKB-ARBA"/>
</dbReference>
<dbReference type="InterPro" id="IPR035500">
    <property type="entry name" value="NHR-like_dom_sf"/>
</dbReference>
<evidence type="ECO:0000259" key="17">
    <source>
        <dbReference type="PROSITE" id="PS51843"/>
    </source>
</evidence>
<dbReference type="InterPro" id="IPR051152">
    <property type="entry name" value="C.elegans_Orphan_NR"/>
</dbReference>
<feature type="domain" description="NR LBD" evidence="17">
    <location>
        <begin position="161"/>
        <end position="409"/>
    </location>
</feature>
<protein>
    <recommendedName>
        <fullName evidence="2">glutathione transferase</fullName>
        <ecNumber evidence="2">2.5.1.18</ecNumber>
    </recommendedName>
    <alternativeName>
        <fullName evidence="14">GST class-sigma</fullName>
    </alternativeName>
</protein>
<evidence type="ECO:0000313" key="18">
    <source>
        <dbReference type="EMBL" id="CAP26696.2"/>
    </source>
</evidence>
<evidence type="ECO:0000256" key="8">
    <source>
        <dbReference type="ARBA" id="ARBA00023125"/>
    </source>
</evidence>
<dbReference type="SMART" id="SM00430">
    <property type="entry name" value="HOLI"/>
    <property type="match status" value="1"/>
</dbReference>
<dbReference type="Pfam" id="PF14497">
    <property type="entry name" value="GST_C_3"/>
    <property type="match status" value="1"/>
</dbReference>
<dbReference type="PROSITE" id="PS51030">
    <property type="entry name" value="NUCLEAR_REC_DBD_2"/>
    <property type="match status" value="1"/>
</dbReference>
<keyword evidence="19" id="KW-1185">Reference proteome</keyword>
<keyword evidence="3" id="KW-0808">Transferase</keyword>
<dbReference type="GO" id="GO:0008270">
    <property type="term" value="F:zinc ion binding"/>
    <property type="evidence" value="ECO:0007669"/>
    <property type="project" value="UniProtKB-KW"/>
</dbReference>
<dbReference type="InterPro" id="IPR001628">
    <property type="entry name" value="Znf_hrmn_rcpt"/>
</dbReference>
<dbReference type="SMART" id="SM00399">
    <property type="entry name" value="ZnF_C4"/>
    <property type="match status" value="1"/>
</dbReference>
<evidence type="ECO:0000256" key="13">
    <source>
        <dbReference type="ARBA" id="ARBA00047960"/>
    </source>
</evidence>
<dbReference type="GO" id="GO:0004364">
    <property type="term" value="F:glutathione transferase activity"/>
    <property type="evidence" value="ECO:0007669"/>
    <property type="project" value="UniProtKB-EC"/>
</dbReference>
<dbReference type="InterPro" id="IPR036282">
    <property type="entry name" value="Glutathione-S-Trfase_C_sf"/>
</dbReference>
<evidence type="ECO:0000256" key="10">
    <source>
        <dbReference type="ARBA" id="ARBA00023170"/>
    </source>
</evidence>
<dbReference type="WormBase" id="CBG06378">
    <property type="protein sequence ID" value="CBP39617"/>
    <property type="gene ID" value="WBGene00028667"/>
    <property type="gene designation" value="Cbr-nhr-212"/>
</dbReference>
<dbReference type="PANTHER" id="PTHR45680:SF3">
    <property type="entry name" value="NUCLEAR HORMONE RECEPTOR FAMILY"/>
    <property type="match status" value="1"/>
</dbReference>
<dbReference type="Pfam" id="PF00104">
    <property type="entry name" value="Hormone_recep"/>
    <property type="match status" value="1"/>
</dbReference>
<evidence type="ECO:0000256" key="2">
    <source>
        <dbReference type="ARBA" id="ARBA00012452"/>
    </source>
</evidence>
<evidence type="ECO:0000256" key="12">
    <source>
        <dbReference type="ARBA" id="ARBA00038317"/>
    </source>
</evidence>
<evidence type="ECO:0000256" key="4">
    <source>
        <dbReference type="ARBA" id="ARBA00022723"/>
    </source>
</evidence>
<dbReference type="GO" id="GO:0043565">
    <property type="term" value="F:sequence-specific DNA binding"/>
    <property type="evidence" value="ECO:0007669"/>
    <property type="project" value="InterPro"/>
</dbReference>
<dbReference type="HOGENOM" id="CLU_504556_0_0_1"/>
<feature type="domain" description="Nuclear receptor" evidence="16">
    <location>
        <begin position="39"/>
        <end position="93"/>
    </location>
</feature>
<name>A8X236_CAEBR</name>
<dbReference type="InParanoid" id="A8X236"/>
<dbReference type="eggNOG" id="KOG1695">
    <property type="taxonomic scope" value="Eukaryota"/>
</dbReference>
<reference evidence="18 19" key="2">
    <citation type="journal article" date="2011" name="PLoS Genet.">
        <title>Caenorhabditis briggsae recombinant inbred line genotypes reveal inter-strain incompatibility and the evolution of recombination.</title>
        <authorList>
            <person name="Ross J.A."/>
            <person name="Koboldt D.C."/>
            <person name="Staisch J.E."/>
            <person name="Chamberlin H.M."/>
            <person name="Gupta B.P."/>
            <person name="Miller R.D."/>
            <person name="Baird S.E."/>
            <person name="Haag E.S."/>
        </authorList>
    </citation>
    <scope>NUCLEOTIDE SEQUENCE [LARGE SCALE GENOMIC DNA]</scope>
    <source>
        <strain evidence="18 19">AF16</strain>
    </source>
</reference>
<feature type="domain" description="GST C-terminal" evidence="15">
    <location>
        <begin position="414"/>
        <end position="540"/>
    </location>
</feature>
<proteinExistence type="inferred from homology"/>
<evidence type="ECO:0000256" key="5">
    <source>
        <dbReference type="ARBA" id="ARBA00022771"/>
    </source>
</evidence>
<comment type="similarity">
    <text evidence="1">Belongs to the nuclear hormone receptor family.</text>
</comment>
<dbReference type="EC" id="2.5.1.18" evidence="2"/>
<dbReference type="AlphaFoldDB" id="A8X236"/>
<keyword evidence="4" id="KW-0479">Metal-binding</keyword>
<dbReference type="InterPro" id="IPR013088">
    <property type="entry name" value="Znf_NHR/GATA"/>
</dbReference>
<dbReference type="PROSITE" id="PS50405">
    <property type="entry name" value="GST_CTER"/>
    <property type="match status" value="1"/>
</dbReference>
<organism evidence="18 19">
    <name type="scientific">Caenorhabditis briggsae</name>
    <dbReference type="NCBI Taxonomy" id="6238"/>
    <lineage>
        <taxon>Eukaryota</taxon>
        <taxon>Metazoa</taxon>
        <taxon>Ecdysozoa</taxon>
        <taxon>Nematoda</taxon>
        <taxon>Chromadorea</taxon>
        <taxon>Rhabditida</taxon>
        <taxon>Rhabditina</taxon>
        <taxon>Rhabditomorpha</taxon>
        <taxon>Rhabditoidea</taxon>
        <taxon>Rhabditidae</taxon>
        <taxon>Peloderinae</taxon>
        <taxon>Caenorhabditis</taxon>
    </lineage>
</organism>
<evidence type="ECO:0000313" key="19">
    <source>
        <dbReference type="Proteomes" id="UP000008549"/>
    </source>
</evidence>
<dbReference type="EMBL" id="HE601320">
    <property type="protein sequence ID" value="CAP26696.2"/>
    <property type="molecule type" value="Genomic_DNA"/>
</dbReference>
<keyword evidence="7" id="KW-0805">Transcription regulation</keyword>
<evidence type="ECO:0000256" key="3">
    <source>
        <dbReference type="ARBA" id="ARBA00022679"/>
    </source>
</evidence>
<dbReference type="FunFam" id="1.20.1050.10:FF:000031">
    <property type="entry name" value="Glutathione S-Transferase"/>
    <property type="match status" value="1"/>
</dbReference>
<keyword evidence="6" id="KW-0862">Zinc</keyword>
<dbReference type="GO" id="GO:0003700">
    <property type="term" value="F:DNA-binding transcription factor activity"/>
    <property type="evidence" value="ECO:0007669"/>
    <property type="project" value="InterPro"/>
</dbReference>
<dbReference type="OMA" id="TWHLRAR"/>
<dbReference type="Gene3D" id="1.20.1050.10">
    <property type="match status" value="1"/>
</dbReference>
<accession>A8X236</accession>
<reference evidence="18 19" key="1">
    <citation type="journal article" date="2003" name="PLoS Biol.">
        <title>The genome sequence of Caenorhabditis briggsae: a platform for comparative genomics.</title>
        <authorList>
            <person name="Stein L.D."/>
            <person name="Bao Z."/>
            <person name="Blasiar D."/>
            <person name="Blumenthal T."/>
            <person name="Brent M.R."/>
            <person name="Chen N."/>
            <person name="Chinwalla A."/>
            <person name="Clarke L."/>
            <person name="Clee C."/>
            <person name="Coghlan A."/>
            <person name="Coulson A."/>
            <person name="D'Eustachio P."/>
            <person name="Fitch D.H."/>
            <person name="Fulton L.A."/>
            <person name="Fulton R.E."/>
            <person name="Griffiths-Jones S."/>
            <person name="Harris T.W."/>
            <person name="Hillier L.W."/>
            <person name="Kamath R."/>
            <person name="Kuwabara P.E."/>
            <person name="Mardis E.R."/>
            <person name="Marra M.A."/>
            <person name="Miner T.L."/>
            <person name="Minx P."/>
            <person name="Mullikin J.C."/>
            <person name="Plumb R.W."/>
            <person name="Rogers J."/>
            <person name="Schein J.E."/>
            <person name="Sohrmann M."/>
            <person name="Spieth J."/>
            <person name="Stajich J.E."/>
            <person name="Wei C."/>
            <person name="Willey D."/>
            <person name="Wilson R.K."/>
            <person name="Durbin R."/>
            <person name="Waterston R.H."/>
        </authorList>
    </citation>
    <scope>NUCLEOTIDE SEQUENCE [LARGE SCALE GENOMIC DNA]</scope>
    <source>
        <strain evidence="18 19">AF16</strain>
    </source>
</reference>
<dbReference type="InterPro" id="IPR004046">
    <property type="entry name" value="GST_C"/>
</dbReference>
<evidence type="ECO:0000313" key="20">
    <source>
        <dbReference type="WormBase" id="CBG06378"/>
    </source>
</evidence>
<dbReference type="FunCoup" id="A8X236">
    <property type="interactions" value="295"/>
</dbReference>
<dbReference type="PANTHER" id="PTHR45680">
    <property type="entry name" value="NUCLEAR HORMONE RECEPTOR FAMILY"/>
    <property type="match status" value="1"/>
</dbReference>
<dbReference type="Gene3D" id="1.10.565.10">
    <property type="entry name" value="Retinoid X Receptor"/>
    <property type="match status" value="1"/>
</dbReference>
<keyword evidence="10" id="KW-0675">Receptor</keyword>
<dbReference type="PROSITE" id="PS51843">
    <property type="entry name" value="NR_LBD"/>
    <property type="match status" value="1"/>
</dbReference>
<evidence type="ECO:0000259" key="16">
    <source>
        <dbReference type="PROSITE" id="PS51030"/>
    </source>
</evidence>
<keyword evidence="5" id="KW-0863">Zinc-finger</keyword>
<keyword evidence="8" id="KW-0238">DNA-binding</keyword>
<dbReference type="Proteomes" id="UP000008549">
    <property type="component" value="Unassembled WGS sequence"/>
</dbReference>
<evidence type="ECO:0000259" key="15">
    <source>
        <dbReference type="PROSITE" id="PS50405"/>
    </source>
</evidence>
<dbReference type="SUPFAM" id="SSF57716">
    <property type="entry name" value="Glucocorticoid receptor-like (DNA-binding domain)"/>
    <property type="match status" value="1"/>
</dbReference>
<keyword evidence="11" id="KW-0539">Nucleus</keyword>
<comment type="similarity">
    <text evidence="12">Belongs to the GST superfamily. Sigma family.</text>
</comment>
<sequence>MNSDHVYLFCPFLYFAKFSLLFDCYLKYSSFKKFQKNESAFFRRSLIDRSGENFKCLRGNDSCQLKYSGKFYCKKCRLKKCCEVGMNPKYIQHNRDKIKSSPSPPQSISTLVGRPSYIIHCSPVANASKITIVDVTYLIDKANDCLDYGPALLNKKLKILDKMNIASEFLDSFEASEYSKMDQMTQISVLDKNFFMHFWEVDFLKTAKWLSFLDGFEKIPRAIQIQIIMATWHLRARIDRLSKTAKLRKQMKIGETDFMMSTNACLDLKTCKLDISWCSDYPNEQIQFFLEGSDDWVHNKVVDQMEELSPSEIEIAFMTCQFCFHYAGKRLQGYILTEMEKYLDLISNDLHRYYQENGIKNYLGRITKMMKINNWIQPPRLGKSLSFPSTKLKSPQSMAIIRYLANQFGYAGKSPEEKAWVDAIVNQYKDFMSAFMQFVLAQHNGKPAMEVERLKIEVYAPAKETYLNILNGLLEKSKSGFLVGNGLTFADLVVVENLFSLEKNQHFVAAEHPILLALKEKIYGIPAIKQYVESRPDTQF</sequence>
<dbReference type="CDD" id="cd03192">
    <property type="entry name" value="GST_C_Sigma_like"/>
    <property type="match status" value="1"/>
</dbReference>
<dbReference type="InterPro" id="IPR000536">
    <property type="entry name" value="Nucl_hrmn_rcpt_lig-bd"/>
</dbReference>
<evidence type="ECO:0000256" key="1">
    <source>
        <dbReference type="ARBA" id="ARBA00005993"/>
    </source>
</evidence>
<evidence type="ECO:0000256" key="7">
    <source>
        <dbReference type="ARBA" id="ARBA00023015"/>
    </source>
</evidence>
<comment type="catalytic activity">
    <reaction evidence="13">
        <text>RX + glutathione = an S-substituted glutathione + a halide anion + H(+)</text>
        <dbReference type="Rhea" id="RHEA:16437"/>
        <dbReference type="ChEBI" id="CHEBI:15378"/>
        <dbReference type="ChEBI" id="CHEBI:16042"/>
        <dbReference type="ChEBI" id="CHEBI:17792"/>
        <dbReference type="ChEBI" id="CHEBI:57925"/>
        <dbReference type="ChEBI" id="CHEBI:90779"/>
        <dbReference type="EC" id="2.5.1.18"/>
    </reaction>
</comment>
<dbReference type="InterPro" id="IPR010987">
    <property type="entry name" value="Glutathione-S-Trfase_C-like"/>
</dbReference>
<evidence type="ECO:0000256" key="14">
    <source>
        <dbReference type="ARBA" id="ARBA00078118"/>
    </source>
</evidence>
<gene>
    <name evidence="20" type="primary">nhr-212</name>
    <name evidence="18" type="synonym">Cbr-nhr-212</name>
    <name evidence="20" type="ORF">CBG06378</name>
    <name evidence="18" type="ORF">CBG_06378</name>
</gene>
<evidence type="ECO:0000256" key="11">
    <source>
        <dbReference type="ARBA" id="ARBA00023242"/>
    </source>
</evidence>
<evidence type="ECO:0000256" key="9">
    <source>
        <dbReference type="ARBA" id="ARBA00023163"/>
    </source>
</evidence>
<dbReference type="SUPFAM" id="SSF48508">
    <property type="entry name" value="Nuclear receptor ligand-binding domain"/>
    <property type="match status" value="1"/>
</dbReference>